<evidence type="ECO:0000256" key="2">
    <source>
        <dbReference type="SAM" id="Phobius"/>
    </source>
</evidence>
<keyword evidence="2" id="KW-1133">Transmembrane helix</keyword>
<organism evidence="3 4">
    <name type="scientific">Allopontixanthobacter confluentis</name>
    <dbReference type="NCBI Taxonomy" id="1849021"/>
    <lineage>
        <taxon>Bacteria</taxon>
        <taxon>Pseudomonadati</taxon>
        <taxon>Pseudomonadota</taxon>
        <taxon>Alphaproteobacteria</taxon>
        <taxon>Sphingomonadales</taxon>
        <taxon>Erythrobacteraceae</taxon>
        <taxon>Allopontixanthobacter</taxon>
    </lineage>
</organism>
<dbReference type="AlphaFoldDB" id="A0A6L7GGZ1"/>
<feature type="transmembrane region" description="Helical" evidence="2">
    <location>
        <begin position="25"/>
        <end position="46"/>
    </location>
</feature>
<keyword evidence="4" id="KW-1185">Reference proteome</keyword>
<keyword evidence="2" id="KW-0472">Membrane</keyword>
<evidence type="ECO:0000313" key="4">
    <source>
        <dbReference type="Proteomes" id="UP000473531"/>
    </source>
</evidence>
<feature type="transmembrane region" description="Helical" evidence="2">
    <location>
        <begin position="193"/>
        <end position="210"/>
    </location>
</feature>
<keyword evidence="2" id="KW-0812">Transmembrane</keyword>
<feature type="region of interest" description="Disordered" evidence="1">
    <location>
        <begin position="237"/>
        <end position="258"/>
    </location>
</feature>
<sequence length="258" mass="28259">MALASFRILASPRFANDPGDWLGLLAPYAAIALAPLAGFLLGQACFPQDARLSPPGVRLSTWGRWRQLAIKEVRAHPLFGPAGFMASLLIGLLLNVVLRSVEFLIAMPALSAQAPSWGRELFLLMAGDVGVMAFFYMVAFAFALHSVTLFPRMLAFCWMLDILIQLLIARYIGALPELPADVALALGDLLWGNVAKVLISAFVWLPYLLLSERVNVTYRHRTTHDLRRFPIDSIEEAADTDPAARHQGPPAPGRGSKD</sequence>
<proteinExistence type="predicted"/>
<feature type="transmembrane region" description="Helical" evidence="2">
    <location>
        <begin position="78"/>
        <end position="101"/>
    </location>
</feature>
<dbReference type="RefSeq" id="WP_160601393.1">
    <property type="nucleotide sequence ID" value="NZ_WTYU01000002.1"/>
</dbReference>
<protein>
    <submittedName>
        <fullName evidence="3">DUF2569 domain-containing protein</fullName>
    </submittedName>
</protein>
<comment type="caution">
    <text evidence="3">The sequence shown here is derived from an EMBL/GenBank/DDBJ whole genome shotgun (WGS) entry which is preliminary data.</text>
</comment>
<accession>A0A6L7GGZ1</accession>
<feature type="transmembrane region" description="Helical" evidence="2">
    <location>
        <begin position="121"/>
        <end position="142"/>
    </location>
</feature>
<dbReference type="Proteomes" id="UP000473531">
    <property type="component" value="Unassembled WGS sequence"/>
</dbReference>
<gene>
    <name evidence="3" type="ORF">GRI44_08435</name>
</gene>
<name>A0A6L7GGZ1_9SPHN</name>
<reference evidence="3 4" key="1">
    <citation type="submission" date="2019-12" db="EMBL/GenBank/DDBJ databases">
        <title>Genomic-based taxomic classification of the family Erythrobacteraceae.</title>
        <authorList>
            <person name="Xu L."/>
        </authorList>
    </citation>
    <scope>NUCLEOTIDE SEQUENCE [LARGE SCALE GENOMIC DNA]</scope>
    <source>
        <strain evidence="3 4">KCTC 52259</strain>
    </source>
</reference>
<feature type="transmembrane region" description="Helical" evidence="2">
    <location>
        <begin position="154"/>
        <end position="173"/>
    </location>
</feature>
<dbReference type="EMBL" id="WTYU01000002">
    <property type="protein sequence ID" value="MXP14775.1"/>
    <property type="molecule type" value="Genomic_DNA"/>
</dbReference>
<dbReference type="OrthoDB" id="7425212at2"/>
<evidence type="ECO:0000313" key="3">
    <source>
        <dbReference type="EMBL" id="MXP14775.1"/>
    </source>
</evidence>
<evidence type="ECO:0000256" key="1">
    <source>
        <dbReference type="SAM" id="MobiDB-lite"/>
    </source>
</evidence>